<accession>A0ABW5IW65</accession>
<name>A0ABW5IW65_9FLAO</name>
<evidence type="ECO:0000313" key="7">
    <source>
        <dbReference type="EMBL" id="MFD2516350.1"/>
    </source>
</evidence>
<evidence type="ECO:0000256" key="5">
    <source>
        <dbReference type="SAM" id="Phobius"/>
    </source>
</evidence>
<keyword evidence="8" id="KW-1185">Reference proteome</keyword>
<dbReference type="Pfam" id="PF00924">
    <property type="entry name" value="MS_channel_2nd"/>
    <property type="match status" value="1"/>
</dbReference>
<dbReference type="RefSeq" id="WP_380747359.1">
    <property type="nucleotide sequence ID" value="NZ_JBHULT010000003.1"/>
</dbReference>
<evidence type="ECO:0000256" key="1">
    <source>
        <dbReference type="ARBA" id="ARBA00004370"/>
    </source>
</evidence>
<feature type="transmembrane region" description="Helical" evidence="5">
    <location>
        <begin position="42"/>
        <end position="61"/>
    </location>
</feature>
<evidence type="ECO:0000256" key="2">
    <source>
        <dbReference type="ARBA" id="ARBA00022692"/>
    </source>
</evidence>
<gene>
    <name evidence="7" type="ORF">ACFSTG_00425</name>
</gene>
<dbReference type="InterPro" id="IPR023408">
    <property type="entry name" value="MscS_beta-dom_sf"/>
</dbReference>
<dbReference type="PANTHER" id="PTHR30566">
    <property type="entry name" value="YNAI-RELATED MECHANOSENSITIVE ION CHANNEL"/>
    <property type="match status" value="1"/>
</dbReference>
<sequence>MDTQKESEEEEIKKILSEDKIKKALTETDLAKEAPSAEHKSTLLLVVYTVIVLLIGSLLYYSLEYRWLPISEEYVTLSQKLVFGAMMIAFVLFLNRLLKRILSRKIDDRASAYNFKSLINFLSFVLIFLIGVSLIFSNWYATMVSFGVVSLILGLALQNPLTSVFGWVYLLIRKPYEVGDRIKIGNVYGDVMNVGYFDTTLWEFGGDYLSGDHPSGRIIRFSNSRIFNEYVVNYSWPLFPYIWTEVKFYVSYTSDLDLISRLVTEITEKEVGEAMMKRVIGLKKILANSMVQKLEIKEKPSVIFRANVNTWIEVTVRFLVEPKNSGPTKSLLFTHIMKELNNYPDKIIFPNTKGKP</sequence>
<dbReference type="Gene3D" id="2.30.30.60">
    <property type="match status" value="1"/>
</dbReference>
<keyword evidence="4 5" id="KW-0472">Membrane</keyword>
<dbReference type="InterPro" id="IPR010920">
    <property type="entry name" value="LSM_dom_sf"/>
</dbReference>
<keyword evidence="2 5" id="KW-0812">Transmembrane</keyword>
<evidence type="ECO:0000313" key="8">
    <source>
        <dbReference type="Proteomes" id="UP001597468"/>
    </source>
</evidence>
<dbReference type="Gene3D" id="1.10.287.1260">
    <property type="match status" value="1"/>
</dbReference>
<comment type="caution">
    <text evidence="7">The sequence shown here is derived from an EMBL/GenBank/DDBJ whole genome shotgun (WGS) entry which is preliminary data.</text>
</comment>
<dbReference type="EMBL" id="JBHULT010000003">
    <property type="protein sequence ID" value="MFD2516350.1"/>
    <property type="molecule type" value="Genomic_DNA"/>
</dbReference>
<keyword evidence="3 5" id="KW-1133">Transmembrane helix</keyword>
<feature type="transmembrane region" description="Helical" evidence="5">
    <location>
        <begin position="118"/>
        <end position="140"/>
    </location>
</feature>
<feature type="transmembrane region" description="Helical" evidence="5">
    <location>
        <begin position="81"/>
        <end position="98"/>
    </location>
</feature>
<feature type="domain" description="Mechanosensitive ion channel MscS" evidence="6">
    <location>
        <begin position="160"/>
        <end position="235"/>
    </location>
</feature>
<dbReference type="InterPro" id="IPR006685">
    <property type="entry name" value="MscS_channel_2nd"/>
</dbReference>
<protein>
    <submittedName>
        <fullName evidence="7">Mechanosensitive ion channel family protein</fullName>
    </submittedName>
</protein>
<dbReference type="PANTHER" id="PTHR30566:SF5">
    <property type="entry name" value="MECHANOSENSITIVE ION CHANNEL PROTEIN 1, MITOCHONDRIAL-RELATED"/>
    <property type="match status" value="1"/>
</dbReference>
<evidence type="ECO:0000256" key="3">
    <source>
        <dbReference type="ARBA" id="ARBA00022989"/>
    </source>
</evidence>
<dbReference type="SUPFAM" id="SSF50182">
    <property type="entry name" value="Sm-like ribonucleoproteins"/>
    <property type="match status" value="1"/>
</dbReference>
<comment type="subcellular location">
    <subcellularLocation>
        <location evidence="1">Membrane</location>
    </subcellularLocation>
</comment>
<dbReference type="Proteomes" id="UP001597468">
    <property type="component" value="Unassembled WGS sequence"/>
</dbReference>
<evidence type="ECO:0000256" key="4">
    <source>
        <dbReference type="ARBA" id="ARBA00023136"/>
    </source>
</evidence>
<evidence type="ECO:0000259" key="6">
    <source>
        <dbReference type="Pfam" id="PF00924"/>
    </source>
</evidence>
<organism evidence="7 8">
    <name type="scientific">Salinimicrobium flavum</name>
    <dbReference type="NCBI Taxonomy" id="1737065"/>
    <lineage>
        <taxon>Bacteria</taxon>
        <taxon>Pseudomonadati</taxon>
        <taxon>Bacteroidota</taxon>
        <taxon>Flavobacteriia</taxon>
        <taxon>Flavobacteriales</taxon>
        <taxon>Flavobacteriaceae</taxon>
        <taxon>Salinimicrobium</taxon>
    </lineage>
</organism>
<reference evidence="8" key="1">
    <citation type="journal article" date="2019" name="Int. J. Syst. Evol. Microbiol.">
        <title>The Global Catalogue of Microorganisms (GCM) 10K type strain sequencing project: providing services to taxonomists for standard genome sequencing and annotation.</title>
        <authorList>
            <consortium name="The Broad Institute Genomics Platform"/>
            <consortium name="The Broad Institute Genome Sequencing Center for Infectious Disease"/>
            <person name="Wu L."/>
            <person name="Ma J."/>
        </authorList>
    </citation>
    <scope>NUCLEOTIDE SEQUENCE [LARGE SCALE GENOMIC DNA]</scope>
    <source>
        <strain evidence="8">KCTC 42585</strain>
    </source>
</reference>
<proteinExistence type="predicted"/>
<feature type="transmembrane region" description="Helical" evidence="5">
    <location>
        <begin position="146"/>
        <end position="172"/>
    </location>
</feature>